<feature type="domain" description="THAP-type" evidence="7">
    <location>
        <begin position="1"/>
        <end position="71"/>
    </location>
</feature>
<keyword evidence="3" id="KW-0862">Zinc</keyword>
<evidence type="ECO:0000256" key="5">
    <source>
        <dbReference type="PROSITE-ProRule" id="PRU00309"/>
    </source>
</evidence>
<name>A0A8K0G2D4_IGNLU</name>
<dbReference type="SMART" id="SM00692">
    <property type="entry name" value="DM3"/>
    <property type="match status" value="1"/>
</dbReference>
<organism evidence="8 9">
    <name type="scientific">Ignelater luminosus</name>
    <name type="common">Cucubano</name>
    <name type="synonym">Pyrophorus luminosus</name>
    <dbReference type="NCBI Taxonomy" id="2038154"/>
    <lineage>
        <taxon>Eukaryota</taxon>
        <taxon>Metazoa</taxon>
        <taxon>Ecdysozoa</taxon>
        <taxon>Arthropoda</taxon>
        <taxon>Hexapoda</taxon>
        <taxon>Insecta</taxon>
        <taxon>Pterygota</taxon>
        <taxon>Neoptera</taxon>
        <taxon>Endopterygota</taxon>
        <taxon>Coleoptera</taxon>
        <taxon>Polyphaga</taxon>
        <taxon>Elateriformia</taxon>
        <taxon>Elateroidea</taxon>
        <taxon>Elateridae</taxon>
        <taxon>Agrypninae</taxon>
        <taxon>Pyrophorini</taxon>
        <taxon>Ignelater</taxon>
    </lineage>
</organism>
<evidence type="ECO:0000313" key="9">
    <source>
        <dbReference type="Proteomes" id="UP000801492"/>
    </source>
</evidence>
<sequence length="158" mass="18705">MNLFPCKYYNYIILRFPKDIELKNKWIKAVRRENWSPSERSVLCSTHFVEDCFNRTLSLTRLRSDAVPTIFLAFSSYLQQPVQKQRRQLKRKLFVTEELSQAVDSQPSTSSSVPHQKHEEVGKLTSVPESWRKMISRTTSFSPERKHRSESPRIARMR</sequence>
<evidence type="ECO:0000256" key="3">
    <source>
        <dbReference type="ARBA" id="ARBA00022833"/>
    </source>
</evidence>
<evidence type="ECO:0000256" key="6">
    <source>
        <dbReference type="SAM" id="MobiDB-lite"/>
    </source>
</evidence>
<dbReference type="GO" id="GO:0003677">
    <property type="term" value="F:DNA binding"/>
    <property type="evidence" value="ECO:0007669"/>
    <property type="project" value="UniProtKB-UniRule"/>
</dbReference>
<comment type="caution">
    <text evidence="8">The sequence shown here is derived from an EMBL/GenBank/DDBJ whole genome shotgun (WGS) entry which is preliminary data.</text>
</comment>
<proteinExistence type="predicted"/>
<feature type="non-terminal residue" evidence="8">
    <location>
        <position position="1"/>
    </location>
</feature>
<dbReference type="InterPro" id="IPR026521">
    <property type="entry name" value="THAP2"/>
</dbReference>
<dbReference type="PROSITE" id="PS50950">
    <property type="entry name" value="ZF_THAP"/>
    <property type="match status" value="1"/>
</dbReference>
<evidence type="ECO:0000313" key="8">
    <source>
        <dbReference type="EMBL" id="KAF2885822.1"/>
    </source>
</evidence>
<dbReference type="Proteomes" id="UP000801492">
    <property type="component" value="Unassembled WGS sequence"/>
</dbReference>
<dbReference type="AlphaFoldDB" id="A0A8K0G2D4"/>
<evidence type="ECO:0000256" key="4">
    <source>
        <dbReference type="ARBA" id="ARBA00023125"/>
    </source>
</evidence>
<keyword evidence="4 5" id="KW-0238">DNA-binding</keyword>
<feature type="compositionally biased region" description="Basic and acidic residues" evidence="6">
    <location>
        <begin position="143"/>
        <end position="158"/>
    </location>
</feature>
<dbReference type="SMART" id="SM00980">
    <property type="entry name" value="THAP"/>
    <property type="match status" value="1"/>
</dbReference>
<evidence type="ECO:0000259" key="7">
    <source>
        <dbReference type="PROSITE" id="PS50950"/>
    </source>
</evidence>
<keyword evidence="2 5" id="KW-0863">Zinc-finger</keyword>
<keyword evidence="1" id="KW-0479">Metal-binding</keyword>
<dbReference type="PANTHER" id="PTHR47696:SF1">
    <property type="entry name" value="THAP DOMAIN-CONTAINING PROTEIN 2"/>
    <property type="match status" value="1"/>
</dbReference>
<keyword evidence="9" id="KW-1185">Reference proteome</keyword>
<dbReference type="OrthoDB" id="7312725at2759"/>
<dbReference type="SUPFAM" id="SSF57716">
    <property type="entry name" value="Glucocorticoid receptor-like (DNA-binding domain)"/>
    <property type="match status" value="1"/>
</dbReference>
<dbReference type="EMBL" id="VTPC01089548">
    <property type="protein sequence ID" value="KAF2885822.1"/>
    <property type="molecule type" value="Genomic_DNA"/>
</dbReference>
<dbReference type="InterPro" id="IPR006612">
    <property type="entry name" value="THAP_Znf"/>
</dbReference>
<dbReference type="Pfam" id="PF05485">
    <property type="entry name" value="THAP"/>
    <property type="match status" value="1"/>
</dbReference>
<reference evidence="8" key="1">
    <citation type="submission" date="2019-08" db="EMBL/GenBank/DDBJ databases">
        <title>The genome of the North American firefly Photinus pyralis.</title>
        <authorList>
            <consortium name="Photinus pyralis genome working group"/>
            <person name="Fallon T.R."/>
            <person name="Sander Lower S.E."/>
            <person name="Weng J.-K."/>
        </authorList>
    </citation>
    <scope>NUCLEOTIDE SEQUENCE</scope>
    <source>
        <strain evidence="8">TRF0915ILg1</strain>
        <tissue evidence="8">Whole body</tissue>
    </source>
</reference>
<feature type="region of interest" description="Disordered" evidence="6">
    <location>
        <begin position="100"/>
        <end position="158"/>
    </location>
</feature>
<dbReference type="PANTHER" id="PTHR47696">
    <property type="entry name" value="THAP DOMAIN-CONTAINING PROTEIN 2"/>
    <property type="match status" value="1"/>
</dbReference>
<feature type="compositionally biased region" description="Polar residues" evidence="6">
    <location>
        <begin position="100"/>
        <end position="114"/>
    </location>
</feature>
<accession>A0A8K0G2D4</accession>
<gene>
    <name evidence="8" type="ORF">ILUMI_20350</name>
</gene>
<protein>
    <recommendedName>
        <fullName evidence="7">THAP-type domain-containing protein</fullName>
    </recommendedName>
</protein>
<dbReference type="GO" id="GO:0008270">
    <property type="term" value="F:zinc ion binding"/>
    <property type="evidence" value="ECO:0007669"/>
    <property type="project" value="UniProtKB-KW"/>
</dbReference>
<evidence type="ECO:0000256" key="1">
    <source>
        <dbReference type="ARBA" id="ARBA00022723"/>
    </source>
</evidence>
<evidence type="ECO:0000256" key="2">
    <source>
        <dbReference type="ARBA" id="ARBA00022771"/>
    </source>
</evidence>